<feature type="compositionally biased region" description="Acidic residues" evidence="1">
    <location>
        <begin position="1029"/>
        <end position="1056"/>
    </location>
</feature>
<dbReference type="SMART" id="SM00382">
    <property type="entry name" value="AAA"/>
    <property type="match status" value="1"/>
</dbReference>
<dbReference type="Gene3D" id="3.40.50.300">
    <property type="entry name" value="P-loop containing nucleotide triphosphate hydrolases"/>
    <property type="match status" value="1"/>
</dbReference>
<feature type="domain" description="AAA+ ATPase" evidence="2">
    <location>
        <begin position="598"/>
        <end position="725"/>
    </location>
</feature>
<dbReference type="Pfam" id="PF23232">
    <property type="entry name" value="AAA_lid_13"/>
    <property type="match status" value="1"/>
</dbReference>
<dbReference type="Pfam" id="PF00004">
    <property type="entry name" value="AAA"/>
    <property type="match status" value="1"/>
</dbReference>
<protein>
    <recommendedName>
        <fullName evidence="2">AAA+ ATPase domain-containing protein</fullName>
    </recommendedName>
</protein>
<feature type="compositionally biased region" description="Low complexity" evidence="1">
    <location>
        <begin position="971"/>
        <end position="1000"/>
    </location>
</feature>
<feature type="compositionally biased region" description="Gly residues" evidence="1">
    <location>
        <begin position="924"/>
        <end position="935"/>
    </location>
</feature>
<evidence type="ECO:0000256" key="1">
    <source>
        <dbReference type="SAM" id="MobiDB-lite"/>
    </source>
</evidence>
<name>A0A2I2GKS4_9EURO</name>
<dbReference type="AlphaFoldDB" id="A0A2I2GKS4"/>
<feature type="compositionally biased region" description="Basic and acidic residues" evidence="1">
    <location>
        <begin position="201"/>
        <end position="220"/>
    </location>
</feature>
<dbReference type="InterPro" id="IPR056599">
    <property type="entry name" value="AAA_lid_fung"/>
</dbReference>
<dbReference type="GO" id="GO:0016887">
    <property type="term" value="F:ATP hydrolysis activity"/>
    <property type="evidence" value="ECO:0007669"/>
    <property type="project" value="InterPro"/>
</dbReference>
<dbReference type="Pfam" id="PF22942">
    <property type="entry name" value="DUF7025"/>
    <property type="match status" value="1"/>
</dbReference>
<feature type="region of interest" description="Disordered" evidence="1">
    <location>
        <begin position="191"/>
        <end position="224"/>
    </location>
</feature>
<proteinExistence type="predicted"/>
<comment type="caution">
    <text evidence="3">The sequence shown here is derived from an EMBL/GenBank/DDBJ whole genome shotgun (WGS) entry which is preliminary data.</text>
</comment>
<dbReference type="VEuPathDB" id="FungiDB:P170DRAFT_508091"/>
<evidence type="ECO:0000313" key="4">
    <source>
        <dbReference type="Proteomes" id="UP000234275"/>
    </source>
</evidence>
<accession>A0A2I2GKS4</accession>
<organism evidence="3 4">
    <name type="scientific">Aspergillus steynii IBT 23096</name>
    <dbReference type="NCBI Taxonomy" id="1392250"/>
    <lineage>
        <taxon>Eukaryota</taxon>
        <taxon>Fungi</taxon>
        <taxon>Dikarya</taxon>
        <taxon>Ascomycota</taxon>
        <taxon>Pezizomycotina</taxon>
        <taxon>Eurotiomycetes</taxon>
        <taxon>Eurotiomycetidae</taxon>
        <taxon>Eurotiales</taxon>
        <taxon>Aspergillaceae</taxon>
        <taxon>Aspergillus</taxon>
        <taxon>Aspergillus subgen. Circumdati</taxon>
    </lineage>
</organism>
<dbReference type="PANTHER" id="PTHR46411">
    <property type="entry name" value="FAMILY ATPASE, PUTATIVE-RELATED"/>
    <property type="match status" value="1"/>
</dbReference>
<keyword evidence="4" id="KW-1185">Reference proteome</keyword>
<feature type="region of interest" description="Disordered" evidence="1">
    <location>
        <begin position="889"/>
        <end position="1062"/>
    </location>
</feature>
<reference evidence="3 4" key="1">
    <citation type="submission" date="2016-12" db="EMBL/GenBank/DDBJ databases">
        <title>The genomes of Aspergillus section Nigri reveals drivers in fungal speciation.</title>
        <authorList>
            <consortium name="DOE Joint Genome Institute"/>
            <person name="Vesth T.C."/>
            <person name="Nybo J."/>
            <person name="Theobald S."/>
            <person name="Brandl J."/>
            <person name="Frisvad J.C."/>
            <person name="Nielsen K.F."/>
            <person name="Lyhne E.K."/>
            <person name="Kogle M.E."/>
            <person name="Kuo A."/>
            <person name="Riley R."/>
            <person name="Clum A."/>
            <person name="Nolan M."/>
            <person name="Lipzen A."/>
            <person name="Salamov A."/>
            <person name="Henrissat B."/>
            <person name="Wiebenga A."/>
            <person name="De Vries R.P."/>
            <person name="Grigoriev I.V."/>
            <person name="Mortensen U.H."/>
            <person name="Andersen M.R."/>
            <person name="Baker S.E."/>
        </authorList>
    </citation>
    <scope>NUCLEOTIDE SEQUENCE [LARGE SCALE GENOMIC DNA]</scope>
    <source>
        <strain evidence="3 4">IBT 23096</strain>
    </source>
</reference>
<dbReference type="PANTHER" id="PTHR46411:SF3">
    <property type="entry name" value="AAA+ ATPASE DOMAIN-CONTAINING PROTEIN"/>
    <property type="match status" value="1"/>
</dbReference>
<feature type="compositionally biased region" description="Basic and acidic residues" evidence="1">
    <location>
        <begin position="1019"/>
        <end position="1028"/>
    </location>
</feature>
<dbReference type="GO" id="GO:0005524">
    <property type="term" value="F:ATP binding"/>
    <property type="evidence" value="ECO:0007669"/>
    <property type="project" value="InterPro"/>
</dbReference>
<dbReference type="CDD" id="cd19481">
    <property type="entry name" value="RecA-like_protease"/>
    <property type="match status" value="1"/>
</dbReference>
<dbReference type="InterPro" id="IPR003959">
    <property type="entry name" value="ATPase_AAA_core"/>
</dbReference>
<dbReference type="GeneID" id="36562239"/>
<dbReference type="STRING" id="1392250.A0A2I2GKS4"/>
<dbReference type="RefSeq" id="XP_024708783.1">
    <property type="nucleotide sequence ID" value="XM_024854533.1"/>
</dbReference>
<feature type="compositionally biased region" description="Acidic residues" evidence="1">
    <location>
        <begin position="816"/>
        <end position="825"/>
    </location>
</feature>
<evidence type="ECO:0000313" key="3">
    <source>
        <dbReference type="EMBL" id="PLB53481.1"/>
    </source>
</evidence>
<dbReference type="EMBL" id="MSFO01000002">
    <property type="protein sequence ID" value="PLB53481.1"/>
    <property type="molecule type" value="Genomic_DNA"/>
</dbReference>
<dbReference type="Proteomes" id="UP000234275">
    <property type="component" value="Unassembled WGS sequence"/>
</dbReference>
<feature type="region of interest" description="Disordered" evidence="1">
    <location>
        <begin position="816"/>
        <end position="837"/>
    </location>
</feature>
<dbReference type="InterPro" id="IPR027417">
    <property type="entry name" value="P-loop_NTPase"/>
</dbReference>
<dbReference type="InterPro" id="IPR003593">
    <property type="entry name" value="AAA+_ATPase"/>
</dbReference>
<sequence>MERMESPGREVKSEAADQDAFHIKLMAPPVGTIGEEFDEAKKKAWEENRQKMALKAVVEYLDYSHFKNRFAEDEGLAVIEVLLGHHTLAQQIWQESNQRHMQGWGIRINRVPSRTKEDGDTWIQRVRVQSPQLLLLLSRLTGHQEQWANAGARVFYRPFLSFHYYLPQMKKCLEILEKNWSAADKMEGSNLAIPSNVTPRAQDRRGDAKDESSHASDEFRPMTPEESVVGPIADSVTALRHVRTYVQFMETEITPLWERAAGTTQRKVSFLDLWMFFQPGELIYVPSLSESSSGQIWPGPANISQKVWRLHTIGRDSFSEYTAQCDIPSKSSQELDLWCYFIDFNGVSYEPFVERFSIRSYEGLRDITTLKVYPLRFFKDKDKVLDAQRKQGQEFQKALDQKYLYYEGWTLAFEPTDHQRLSEGGNTEHIDSPVMIDFVEAHKSDEGLASKSNFTLGWSEGSWSAKEDPMAIRHWDDSGYHVLGEFTETRQLEERFEETFSKYDLEHNTFLRESREGSVTQVGDDDLVLLPRRVVGYTFHERRFVRFDTRWLRPISKTENVFKDLRIDESHKRMVRALVKTHFQRQRLNLDLIRGKGSGLVILLHGVPGVGKTATAEAVAQANNKPLFAITCGDLGFTPESVDTHLKEIFRLAHRWGCVLLLDEADVFLTRRDISDLNRNALVSVFLRVLEYYSGILFLTTNRVGILDEAFKSRIHLTLHYRNLSRDQTLGIFETNIRRLRRAEEDKRKRLAADPDLPPAPTLRIDDISILDYAAWHYDNNEDHRWNGRQIRNAFQVAYSFAQFDMQSGALDAWDENAEENDEETTPSPEEDKPVPSVNVNHVMDYQQFELIANTIRRFDNYLFETIGETESEQAFNYSLRADYHDPDELDDGLVYTPQPPSQRARRGRQYNYPPRGSSRGRGQARGGPSRGGNGMPRPARQNLPREASPTPAYKPPSKDVIGQQQARMAPPRGRGPQGTPRSSASPRSAAPRARGTGAPRRPPGQRSAGYQPGYADSGSRDMERSDYDDYLDAEGYEDEAYEGYDLAEDDQDDYDNGYYGH</sequence>
<dbReference type="OrthoDB" id="10042665at2759"/>
<evidence type="ECO:0000259" key="2">
    <source>
        <dbReference type="SMART" id="SM00382"/>
    </source>
</evidence>
<dbReference type="SUPFAM" id="SSF52540">
    <property type="entry name" value="P-loop containing nucleoside triphosphate hydrolases"/>
    <property type="match status" value="1"/>
</dbReference>
<gene>
    <name evidence="3" type="ORF">P170DRAFT_508091</name>
</gene>
<dbReference type="InterPro" id="IPR054289">
    <property type="entry name" value="DUF7025"/>
</dbReference>